<dbReference type="Proteomes" id="UP000019118">
    <property type="component" value="Unassembled WGS sequence"/>
</dbReference>
<evidence type="ECO:0000256" key="2">
    <source>
        <dbReference type="ARBA" id="ARBA00022553"/>
    </source>
</evidence>
<reference evidence="11" key="3">
    <citation type="submission" date="2024-08" db="UniProtKB">
        <authorList>
            <consortium name="EnsemblMetazoa"/>
        </authorList>
    </citation>
    <scope>IDENTIFICATION</scope>
</reference>
<dbReference type="InterPro" id="IPR000504">
    <property type="entry name" value="RRM_dom"/>
</dbReference>
<dbReference type="InterPro" id="IPR038192">
    <property type="entry name" value="CSTF_C_sf"/>
</dbReference>
<dbReference type="PROSITE" id="PS50102">
    <property type="entry name" value="RRM"/>
    <property type="match status" value="1"/>
</dbReference>
<dbReference type="Gene3D" id="3.30.70.330">
    <property type="match status" value="1"/>
</dbReference>
<accession>J3JTW2</accession>
<evidence type="ECO:0000256" key="1">
    <source>
        <dbReference type="ARBA" id="ARBA00004123"/>
    </source>
</evidence>
<dbReference type="AlphaFoldDB" id="J3JTW2"/>
<dbReference type="Gene3D" id="1.10.20.70">
    <property type="entry name" value="Transcription termination and cleavage factor, C-terminal domain"/>
    <property type="match status" value="1"/>
</dbReference>
<keyword evidence="2" id="KW-0597">Phosphoprotein</keyword>
<dbReference type="Pfam" id="PF14327">
    <property type="entry name" value="CSTF2_hinge"/>
    <property type="match status" value="1"/>
</dbReference>
<dbReference type="OrthoDB" id="272703at2759"/>
<dbReference type="FunFam" id="3.30.70.330:FF:000061">
    <property type="entry name" value="cleavage stimulation factor subunit 2 isoform X1"/>
    <property type="match status" value="1"/>
</dbReference>
<gene>
    <name evidence="11" type="primary">109535279</name>
</gene>
<evidence type="ECO:0000313" key="12">
    <source>
        <dbReference type="Proteomes" id="UP000019118"/>
    </source>
</evidence>
<evidence type="ECO:0000256" key="4">
    <source>
        <dbReference type="ARBA" id="ARBA00022737"/>
    </source>
</evidence>
<dbReference type="InterPro" id="IPR025742">
    <property type="entry name" value="CSTF2_hinge"/>
</dbReference>
<evidence type="ECO:0000313" key="11">
    <source>
        <dbReference type="EnsemblMetazoa" id="XP_019756730.1"/>
    </source>
</evidence>
<evidence type="ECO:0000256" key="6">
    <source>
        <dbReference type="ARBA" id="ARBA00023242"/>
    </source>
</evidence>
<evidence type="ECO:0000256" key="3">
    <source>
        <dbReference type="ARBA" id="ARBA00022664"/>
    </source>
</evidence>
<keyword evidence="4" id="KW-0677">Repeat</keyword>
<reference evidence="12" key="2">
    <citation type="journal article" date="2013" name="Genome Biol.">
        <title>Draft genome of the mountain pine beetle, Dendroctonus ponderosae Hopkins, a major forest pest.</title>
        <authorList>
            <person name="Keeling C.I."/>
            <person name="Yuen M.M."/>
            <person name="Liao N.Y."/>
            <person name="Docking T.R."/>
            <person name="Chan S.K."/>
            <person name="Taylor G.A."/>
            <person name="Palmquist D.L."/>
            <person name="Jackman S.D."/>
            <person name="Nguyen A."/>
            <person name="Li M."/>
            <person name="Henderson H."/>
            <person name="Janes J.K."/>
            <person name="Zhao Y."/>
            <person name="Pandoh P."/>
            <person name="Moore R."/>
            <person name="Sperling F.A."/>
            <person name="Huber D.P."/>
            <person name="Birol I."/>
            <person name="Jones S.J."/>
            <person name="Bohlmann J."/>
        </authorList>
    </citation>
    <scope>NUCLEOTIDE SEQUENCE</scope>
</reference>
<dbReference type="Pfam" id="PF00076">
    <property type="entry name" value="RRM_1"/>
    <property type="match status" value="1"/>
</dbReference>
<dbReference type="Pfam" id="PF14304">
    <property type="entry name" value="CSTF_C"/>
    <property type="match status" value="1"/>
</dbReference>
<keyword evidence="3" id="KW-0507">mRNA processing</keyword>
<keyword evidence="5 7" id="KW-0694">RNA-binding</keyword>
<name>J3JTW2_DENPD</name>
<reference evidence="10" key="1">
    <citation type="journal article" date="2012" name="Insect Biochem. Mol. Biol.">
        <title>Transcriptome and full-length cDNA resources for the mountain pine beetle, Dendroctonus ponderosae Hopkins, a major insect pest of pine forests.</title>
        <authorList>
            <person name="Keeling C.I."/>
            <person name="Henderson H."/>
            <person name="Li M."/>
            <person name="Yuen M."/>
            <person name="Clark E.L."/>
            <person name="Fraser J.D."/>
            <person name="Huber D.P."/>
            <person name="Liao N.Y."/>
            <person name="Roderick Docking T."/>
            <person name="Birol I."/>
            <person name="Chan S.K."/>
            <person name="Taylor G.A."/>
            <person name="Palmquist D."/>
            <person name="Jones S.J."/>
            <person name="Bohlmann J."/>
        </authorList>
    </citation>
    <scope>NUCLEOTIDE SEQUENCE</scope>
    <source>
        <tissue evidence="10">Midgut and adhering fatbody of emerged adults of both sexes 1</tissue>
    </source>
</reference>
<dbReference type="SUPFAM" id="SSF54928">
    <property type="entry name" value="RNA-binding domain, RBD"/>
    <property type="match status" value="1"/>
</dbReference>
<protein>
    <recommendedName>
        <fullName evidence="9">RRM domain-containing protein</fullName>
    </recommendedName>
</protein>
<dbReference type="InterPro" id="IPR035979">
    <property type="entry name" value="RBD_domain_sf"/>
</dbReference>
<dbReference type="GO" id="GO:0031124">
    <property type="term" value="P:mRNA 3'-end processing"/>
    <property type="evidence" value="ECO:0007669"/>
    <property type="project" value="InterPro"/>
</dbReference>
<dbReference type="FunFam" id="1.25.40.630:FF:000001">
    <property type="entry name" value="Cleavage stimulation factor subunit 2"/>
    <property type="match status" value="1"/>
</dbReference>
<evidence type="ECO:0000313" key="10">
    <source>
        <dbReference type="EMBL" id="AEE61634.1"/>
    </source>
</evidence>
<evidence type="ECO:0000259" key="9">
    <source>
        <dbReference type="PROSITE" id="PS50102"/>
    </source>
</evidence>
<sequence>MDNLEANIMDKSMRSVFVGNIPYEATEEKLKDIFGEVGQVLSFKLVFDRETGKPKGYGFCEYRDQETALSAMRNLNGYEIGGRSLRVDNACTEKSRMEMQNLLNQPPVENPYGEPVQAEKAPEAISKAVASLPPEQMFELMKQMKNTIQNNPTEARQMLLQNPQLAYALLQAQVVMKIIDPHTAASLLHPINQVPATLMPGDKNVPVQVPINREFQAAPAPVAPPRQEFQPVPAPILPPMTNHSAPVFTGQDVDLRTMDPRSAVDARLSRMADQDMRQLPPASLPNPLPPVGENFPRDSRDIRSTPSFPNDPRQGRVDPRQKPSQSIPPILPPQAIRPQVMPAAQSPVTPMAAVGANGGMPPGASDQEKAALIMQVLQLSDEQIAMLPPEQRKSILVLKEQIAKSAQGR</sequence>
<dbReference type="FunFam" id="1.10.20.70:FF:000001">
    <property type="entry name" value="Cleavage stimulation factor subunit 2"/>
    <property type="match status" value="1"/>
</dbReference>
<dbReference type="Gene3D" id="1.25.40.630">
    <property type="match status" value="1"/>
</dbReference>
<evidence type="ECO:0000256" key="5">
    <source>
        <dbReference type="ARBA" id="ARBA00022884"/>
    </source>
</evidence>
<proteinExistence type="evidence at transcript level"/>
<dbReference type="GO" id="GO:0003729">
    <property type="term" value="F:mRNA binding"/>
    <property type="evidence" value="ECO:0007669"/>
    <property type="project" value="TreeGrafter"/>
</dbReference>
<dbReference type="HOGENOM" id="CLU_028601_1_0_1"/>
<feature type="domain" description="RRM" evidence="9">
    <location>
        <begin position="14"/>
        <end position="92"/>
    </location>
</feature>
<keyword evidence="6" id="KW-0539">Nucleus</keyword>
<dbReference type="CDD" id="cd12671">
    <property type="entry name" value="RRM_CSTF2_CSTF2T"/>
    <property type="match status" value="1"/>
</dbReference>
<dbReference type="SMART" id="SM00360">
    <property type="entry name" value="RRM"/>
    <property type="match status" value="1"/>
</dbReference>
<dbReference type="EMBL" id="BT126671">
    <property type="protein sequence ID" value="AEE61634.1"/>
    <property type="molecule type" value="mRNA"/>
</dbReference>
<dbReference type="InterPro" id="IPR026896">
    <property type="entry name" value="CSTF_C"/>
</dbReference>
<organism evidence="10">
    <name type="scientific">Dendroctonus ponderosae</name>
    <name type="common">Mountain pine beetle</name>
    <dbReference type="NCBI Taxonomy" id="77166"/>
    <lineage>
        <taxon>Eukaryota</taxon>
        <taxon>Metazoa</taxon>
        <taxon>Ecdysozoa</taxon>
        <taxon>Arthropoda</taxon>
        <taxon>Hexapoda</taxon>
        <taxon>Insecta</taxon>
        <taxon>Pterygota</taxon>
        <taxon>Neoptera</taxon>
        <taxon>Endopterygota</taxon>
        <taxon>Coleoptera</taxon>
        <taxon>Polyphaga</taxon>
        <taxon>Cucujiformia</taxon>
        <taxon>Curculionidae</taxon>
        <taxon>Scolytinae</taxon>
        <taxon>Dendroctonus</taxon>
    </lineage>
</organism>
<dbReference type="PANTHER" id="PTHR45735:SF2">
    <property type="entry name" value="CLEAVAGE STIMULATION FACTOR SUBUNIT 2"/>
    <property type="match status" value="1"/>
</dbReference>
<evidence type="ECO:0000256" key="7">
    <source>
        <dbReference type="PROSITE-ProRule" id="PRU00176"/>
    </source>
</evidence>
<evidence type="ECO:0000256" key="8">
    <source>
        <dbReference type="SAM" id="MobiDB-lite"/>
    </source>
</evidence>
<dbReference type="PANTHER" id="PTHR45735">
    <property type="entry name" value="CLEAVAGE STIMULATION FACTOR SUBUNIT 2"/>
    <property type="match status" value="1"/>
</dbReference>
<dbReference type="InterPro" id="IPR012677">
    <property type="entry name" value="Nucleotide-bd_a/b_plait_sf"/>
</dbReference>
<dbReference type="GO" id="GO:0005847">
    <property type="term" value="C:mRNA cleavage and polyadenylation specificity factor complex"/>
    <property type="evidence" value="ECO:0007669"/>
    <property type="project" value="TreeGrafter"/>
</dbReference>
<dbReference type="EnsemblMetazoa" id="XM_019901171.1">
    <property type="protein sequence ID" value="XP_019756730.1"/>
    <property type="gene ID" value="LOC109535279"/>
</dbReference>
<feature type="region of interest" description="Disordered" evidence="8">
    <location>
        <begin position="277"/>
        <end position="333"/>
    </location>
</feature>
<comment type="subcellular location">
    <subcellularLocation>
        <location evidence="1">Nucleus</location>
    </subcellularLocation>
</comment>
<keyword evidence="12" id="KW-1185">Reference proteome</keyword>